<feature type="coiled-coil region" evidence="1">
    <location>
        <begin position="679"/>
        <end position="732"/>
    </location>
</feature>
<dbReference type="EMBL" id="CP022424">
    <property type="protein sequence ID" value="ASM79141.1"/>
    <property type="molecule type" value="Genomic_DNA"/>
</dbReference>
<dbReference type="SUPFAM" id="SSF52540">
    <property type="entry name" value="P-loop containing nucleoside triphosphate hydrolases"/>
    <property type="match status" value="1"/>
</dbReference>
<gene>
    <name evidence="4" type="ORF">VITFI_CDS3364</name>
</gene>
<feature type="domain" description="Rad50/SbcC-type AAA" evidence="3">
    <location>
        <begin position="7"/>
        <end position="53"/>
    </location>
</feature>
<dbReference type="PANTHER" id="PTHR41259">
    <property type="entry name" value="DOUBLE-STRAND BREAK REPAIR RAD50 ATPASE, PUTATIVE-RELATED"/>
    <property type="match status" value="1"/>
</dbReference>
<evidence type="ECO:0000313" key="5">
    <source>
        <dbReference type="Proteomes" id="UP000199729"/>
    </source>
</evidence>
<keyword evidence="5" id="KW-1185">Reference proteome</keyword>
<dbReference type="PANTHER" id="PTHR41259:SF1">
    <property type="entry name" value="DOUBLE-STRAND BREAK REPAIR RAD50 ATPASE, PUTATIVE-RELATED"/>
    <property type="match status" value="1"/>
</dbReference>
<feature type="compositionally biased region" description="Low complexity" evidence="2">
    <location>
        <begin position="584"/>
        <end position="602"/>
    </location>
</feature>
<evidence type="ECO:0000256" key="1">
    <source>
        <dbReference type="SAM" id="Coils"/>
    </source>
</evidence>
<keyword evidence="4" id="KW-0614">Plasmid</keyword>
<organism evidence="4 5">
    <name type="scientific">Vitreoscilla filiformis</name>
    <dbReference type="NCBI Taxonomy" id="63"/>
    <lineage>
        <taxon>Bacteria</taxon>
        <taxon>Pseudomonadati</taxon>
        <taxon>Pseudomonadota</taxon>
        <taxon>Betaproteobacteria</taxon>
        <taxon>Neisseriales</taxon>
        <taxon>Neisseriaceae</taxon>
        <taxon>Vitreoscilla</taxon>
    </lineage>
</organism>
<dbReference type="KEGG" id="vff:VITFI_CDS3364"/>
<dbReference type="GO" id="GO:0016887">
    <property type="term" value="F:ATP hydrolysis activity"/>
    <property type="evidence" value="ECO:0007669"/>
    <property type="project" value="InterPro"/>
</dbReference>
<feature type="region of interest" description="Disordered" evidence="2">
    <location>
        <begin position="563"/>
        <end position="602"/>
    </location>
</feature>
<feature type="coiled-coil region" evidence="1">
    <location>
        <begin position="331"/>
        <end position="358"/>
    </location>
</feature>
<reference evidence="4 5" key="1">
    <citation type="submission" date="2017-07" db="EMBL/GenBank/DDBJ databases">
        <title>Complete Genome Sequence of the cosmetic ferment Vitreoscilla filiformis (ATCC15551).</title>
        <authorList>
            <person name="Contreras S."/>
            <person name="Sagory-Zalkind P."/>
            <person name="Blanquart H."/>
            <person name="Iltis A."/>
            <person name="Morand S.C."/>
        </authorList>
    </citation>
    <scope>NUCLEOTIDE SEQUENCE [LARGE SCALE GENOMIC DNA]</scope>
    <source>
        <strain evidence="4 5">ATCC 15551</strain>
        <plasmid evidence="5">Plasmid pvf1</plasmid>
    </source>
</reference>
<dbReference type="Proteomes" id="UP000199729">
    <property type="component" value="Plasmid pVF1"/>
</dbReference>
<protein>
    <submittedName>
        <fullName evidence="4">GTP-binding protein</fullName>
    </submittedName>
</protein>
<evidence type="ECO:0000259" key="3">
    <source>
        <dbReference type="Pfam" id="PF13476"/>
    </source>
</evidence>
<dbReference type="RefSeq" id="WP_089418304.1">
    <property type="nucleotide sequence ID" value="NZ_CP022424.1"/>
</dbReference>
<feature type="coiled-coil region" evidence="1">
    <location>
        <begin position="208"/>
        <end position="235"/>
    </location>
</feature>
<accession>A0A221KJC8</accession>
<name>A0A221KJC8_VITFI</name>
<keyword evidence="1" id="KW-0175">Coiled coil</keyword>
<dbReference type="OrthoDB" id="9764467at2"/>
<geneLocation type="plasmid" evidence="5">
    <name>pvf1</name>
</geneLocation>
<dbReference type="Gene3D" id="3.40.50.300">
    <property type="entry name" value="P-loop containing nucleotide triphosphate hydrolases"/>
    <property type="match status" value="2"/>
</dbReference>
<dbReference type="InterPro" id="IPR027417">
    <property type="entry name" value="P-loop_NTPase"/>
</dbReference>
<dbReference type="GO" id="GO:0006302">
    <property type="term" value="P:double-strand break repair"/>
    <property type="evidence" value="ECO:0007669"/>
    <property type="project" value="InterPro"/>
</dbReference>
<evidence type="ECO:0000256" key="2">
    <source>
        <dbReference type="SAM" id="MobiDB-lite"/>
    </source>
</evidence>
<proteinExistence type="predicted"/>
<dbReference type="InterPro" id="IPR038729">
    <property type="entry name" value="Rad50/SbcC_AAA"/>
</dbReference>
<evidence type="ECO:0000313" key="4">
    <source>
        <dbReference type="EMBL" id="ASM79141.1"/>
    </source>
</evidence>
<dbReference type="Pfam" id="PF13476">
    <property type="entry name" value="AAA_23"/>
    <property type="match status" value="1"/>
</dbReference>
<sequence length="900" mass="101738">MKLHLTRLRVEQLRRFRGTFELRDLDPGLNLITGANESGKSTLARALRAAFLERHRSTTVDDLRPLDEPAAAPEVQLDFTLNGAPHRLVKRFLSRKRCLLDLPDGRQLEGVEAEDWLAQQFGFQFALRGGSRPEHWGIPGLLWVEQGCGHDLDGAAPHAHSHLHNALQQLGAAVGGSLVATGGDAVLHDLQAQRAQLLTSTGRPRGPLLQAQEEVQSLQTQLDALDGQITQHRQQVDMLAGLQARETLDNEQRPWESLAQQLQTARARHAEVEQWAHRLDTLRQQQQHSQQQQVFWQAQRQALTQQTEALTQREQTLLACAARLAPARAQVEALQGVLQRATAQLVNAREAVQRARHADKRRQWQQQWQEAWQTRQQLEGTLARAQTEQQHLDALRAQLPPRPLDRTQLQRLVQLERAQQDGMLRRQAAAARLQFQLPDGQRLRLETTAGVPLRTVQGEGELRLEQATTVHLAEGGWLRFEPGDTDWQDWARQERRAHDELAAALHQAGVDSVAQAQEQHTQAAQVQQRLELAQQALAWIAPQGLDALRDAVAQANAREQQAHQQLAQCPAPEAADEAPELSMAEAQLQQHQQAEQRAQQQLQQAREQLIGCERDHANALQERDTAWATLTDPAHAQRQTEVNTQLDATAQALHRLAQDITTLQAQWQAAQPERVRQDIERLERSLAQLEHTRQQRRLDMARLEASLQQAGAQGLEEERAQIAGTLARAQQRQTEWQHRAEALDWLCQRLLNKRQAALVRLQTPLQARLRHYLSVWMPEADLHLDEQLTPIRLSRPSAHGVAQRDDFERLSFGAREQLALIARLAYADVLRDAGRPTLLLLDDVLSHSDAQRLTRMKPVLYDAATRHQVLLFSCHPELWQDLGVPARDLDWLPLAPSAVS</sequence>
<dbReference type="AlphaFoldDB" id="A0A221KJC8"/>